<evidence type="ECO:0000313" key="3">
    <source>
        <dbReference type="Proteomes" id="UP001373714"/>
    </source>
</evidence>
<proteinExistence type="predicted"/>
<organism evidence="2 3">
    <name type="scientific">Orbilia blumenaviensis</name>
    <dbReference type="NCBI Taxonomy" id="1796055"/>
    <lineage>
        <taxon>Eukaryota</taxon>
        <taxon>Fungi</taxon>
        <taxon>Dikarya</taxon>
        <taxon>Ascomycota</taxon>
        <taxon>Pezizomycotina</taxon>
        <taxon>Orbiliomycetes</taxon>
        <taxon>Orbiliales</taxon>
        <taxon>Orbiliaceae</taxon>
        <taxon>Orbilia</taxon>
    </lineage>
</organism>
<accession>A0AAV9VCI2</accession>
<dbReference type="EMBL" id="JAVHNS010000004">
    <property type="protein sequence ID" value="KAK6358728.1"/>
    <property type="molecule type" value="Genomic_DNA"/>
</dbReference>
<sequence length="916" mass="102837">MAAIPLSAAARPLTRLSSSTSAIQSICHRCQALAIRNDAPTAAARLFIAANSQQRRYLNIKWGSKDNVPGVRTRKSKRQRLIEAGKKDSMGAPQLTTGELKETYAPELFVFRSDMASGNINAAMQSLSNLIELGILTHTDSYNLAQAVHEAFRSKNLPKHAVIGYISTIIEYLKSGQLPAHHLAHVHIISTLKEAEEWALGNEYWAWLRNQGLNHLNARVFGAIIEFMAYQGAPIADLENIYSLALEKFSKTEDPGGGLQHRATSLTLVQGIITARLLNHDWKGAYEALDIAARLHPTQVPTRVYEMFIFNRPVREGYLVFLMACRAGTKLNPKALMWVMSNWWKVTLDVRGILQLVLAHLAIGGKLGVVILNKVIYGLLGRLPEAPEPPAPFGNLLKSELEGGDERSVEEKEKEAKQWEDWNHRMEEYQAAVNPMFGTIRRTIELFDGVNVEPDLMTYCNIISQASRRHLRQIVAAALREIDSAVRNGKGVMDEAPYRVILGACGTLADQNGVKKAWEGLVEWRKGFLQSTMKREYKPGMAWTGTVKEGAKDHELISWKALIRAGFEAGMKPYILEQLNKYQHQFSSRLTSEIRLELVRREGTFQKSLKNDAEILSTAIKSGKDSIDTSSTSPQRSRAIISTSVPEISYDDVRAEVVEYNKMLDVMDKVIRSTVAYDFSTLDLDMKSLGIPEMTEDDIRQLKEVYEHFQANMPRNPWMTATHDPKTDLAGIQKMVDKADQQQQEEQEVVQKEEEVVEKEGNKDRKIEKEGKSGKKDEKESDFEKAGLYGAWGDRRSVTGYSINQLRFENWISINRLLYIAEKGPNWREKKDGGGIKGVVNGVNRREDVAKDAIKRVDGLEGRQWEEEALKLRALLVGTAAPPTINYPPINQNTSSEVEGEGEVEGEKLATTSIRE</sequence>
<feature type="compositionally biased region" description="Basic and acidic residues" evidence="1">
    <location>
        <begin position="749"/>
        <end position="780"/>
    </location>
</feature>
<reference evidence="2 3" key="1">
    <citation type="submission" date="2019-10" db="EMBL/GenBank/DDBJ databases">
        <authorList>
            <person name="Palmer J.M."/>
        </authorList>
    </citation>
    <scope>NUCLEOTIDE SEQUENCE [LARGE SCALE GENOMIC DNA]</scope>
    <source>
        <strain evidence="2 3">TWF730</strain>
    </source>
</reference>
<gene>
    <name evidence="2" type="ORF">TWF730_008051</name>
</gene>
<dbReference type="Proteomes" id="UP001373714">
    <property type="component" value="Unassembled WGS sequence"/>
</dbReference>
<evidence type="ECO:0000256" key="1">
    <source>
        <dbReference type="SAM" id="MobiDB-lite"/>
    </source>
</evidence>
<dbReference type="AlphaFoldDB" id="A0AAV9VCI2"/>
<comment type="caution">
    <text evidence="2">The sequence shown here is derived from an EMBL/GenBank/DDBJ whole genome shotgun (WGS) entry which is preliminary data.</text>
</comment>
<name>A0AAV9VCI2_9PEZI</name>
<evidence type="ECO:0000313" key="2">
    <source>
        <dbReference type="EMBL" id="KAK6358728.1"/>
    </source>
</evidence>
<keyword evidence="3" id="KW-1185">Reference proteome</keyword>
<protein>
    <submittedName>
        <fullName evidence="2">Uncharacterized protein</fullName>
    </submittedName>
</protein>
<feature type="region of interest" description="Disordered" evidence="1">
    <location>
        <begin position="737"/>
        <end position="780"/>
    </location>
</feature>
<feature type="region of interest" description="Disordered" evidence="1">
    <location>
        <begin position="883"/>
        <end position="916"/>
    </location>
</feature>